<dbReference type="Proteomes" id="UP000320160">
    <property type="component" value="Unassembled WGS sequence"/>
</dbReference>
<reference evidence="9 10" key="1">
    <citation type="submission" date="2019-07" db="EMBL/GenBank/DDBJ databases">
        <authorList>
            <person name="Park M."/>
        </authorList>
    </citation>
    <scope>NUCLEOTIDE SEQUENCE [LARGE SCALE GENOMIC DNA]</scope>
    <source>
        <strain evidence="9 10">KCTC32445</strain>
    </source>
</reference>
<protein>
    <recommendedName>
        <fullName evidence="4 7">Signal peptidase I</fullName>
        <ecNumber evidence="3 7">3.4.21.89</ecNumber>
    </recommendedName>
</protein>
<keyword evidence="7" id="KW-1133">Transmembrane helix</keyword>
<name>A0A553WJ08_9SPHN</name>
<dbReference type="GO" id="GO:0009003">
    <property type="term" value="F:signal peptidase activity"/>
    <property type="evidence" value="ECO:0007669"/>
    <property type="project" value="UniProtKB-EC"/>
</dbReference>
<evidence type="ECO:0000256" key="1">
    <source>
        <dbReference type="ARBA" id="ARBA00000677"/>
    </source>
</evidence>
<dbReference type="PROSITE" id="PS00760">
    <property type="entry name" value="SPASE_I_2"/>
    <property type="match status" value="1"/>
</dbReference>
<dbReference type="EC" id="3.4.21.89" evidence="3 7"/>
<feature type="domain" description="Peptidase S26" evidence="8">
    <location>
        <begin position="36"/>
        <end position="274"/>
    </location>
</feature>
<comment type="similarity">
    <text evidence="2 7">Belongs to the peptidase S26 family.</text>
</comment>
<dbReference type="PRINTS" id="PR00727">
    <property type="entry name" value="LEADERPTASE"/>
</dbReference>
<keyword evidence="7" id="KW-0812">Transmembrane</keyword>
<keyword evidence="5 7" id="KW-0378">Hydrolase</keyword>
<evidence type="ECO:0000313" key="9">
    <source>
        <dbReference type="EMBL" id="TSB04668.1"/>
    </source>
</evidence>
<dbReference type="PANTHER" id="PTHR43390">
    <property type="entry name" value="SIGNAL PEPTIDASE I"/>
    <property type="match status" value="1"/>
</dbReference>
<accession>A0A553WJ08</accession>
<sequence>MTVNLRDYVTSTIEQPEGAAVHGKSADAGGKSASEWREYGTFLLKLALFVFILRSFIVSPFNIPSESMQPRLLIGDYLLVAKWPYGYSKYSLPFSLPLIPGRIFASEPKRGDVVVFKAPPSLKDDYIKRVIGLPGDVIQMRAGVLEINGIAVKKERIADLVIPVTDNMKEAASLEGTQFPCWRPDFEEPAKNGGTQCRYPRYRETLPEGKSYEILDLDDALPGDDTEAFVVGEGMLFLMGDNRDRSADSRFPADGKAIGIVPQEYLVGRALVTVFSTDGSSRWILPWTWFSAARPERIGQGF</sequence>
<evidence type="ECO:0000256" key="7">
    <source>
        <dbReference type="RuleBase" id="RU362042"/>
    </source>
</evidence>
<comment type="catalytic activity">
    <reaction evidence="1 7">
        <text>Cleavage of hydrophobic, N-terminal signal or leader sequences from secreted and periplasmic proteins.</text>
        <dbReference type="EC" id="3.4.21.89"/>
    </reaction>
</comment>
<evidence type="ECO:0000256" key="2">
    <source>
        <dbReference type="ARBA" id="ARBA00009370"/>
    </source>
</evidence>
<dbReference type="SUPFAM" id="SSF51306">
    <property type="entry name" value="LexA/Signal peptidase"/>
    <property type="match status" value="1"/>
</dbReference>
<dbReference type="AlphaFoldDB" id="A0A553WJ08"/>
<dbReference type="InterPro" id="IPR000223">
    <property type="entry name" value="Pept_S26A_signal_pept_1"/>
</dbReference>
<dbReference type="Gene3D" id="2.10.109.10">
    <property type="entry name" value="Umud Fragment, subunit A"/>
    <property type="match status" value="1"/>
</dbReference>
<evidence type="ECO:0000256" key="5">
    <source>
        <dbReference type="ARBA" id="ARBA00022801"/>
    </source>
</evidence>
<dbReference type="GO" id="GO:0004252">
    <property type="term" value="F:serine-type endopeptidase activity"/>
    <property type="evidence" value="ECO:0007669"/>
    <property type="project" value="InterPro"/>
</dbReference>
<evidence type="ECO:0000313" key="10">
    <source>
        <dbReference type="Proteomes" id="UP000320160"/>
    </source>
</evidence>
<feature type="active site" evidence="6">
    <location>
        <position position="67"/>
    </location>
</feature>
<dbReference type="NCBIfam" id="TIGR02227">
    <property type="entry name" value="sigpep_I_bact"/>
    <property type="match status" value="1"/>
</dbReference>
<proteinExistence type="inferred from homology"/>
<evidence type="ECO:0000256" key="6">
    <source>
        <dbReference type="PIRSR" id="PIRSR600223-1"/>
    </source>
</evidence>
<feature type="transmembrane region" description="Helical" evidence="7">
    <location>
        <begin position="42"/>
        <end position="63"/>
    </location>
</feature>
<evidence type="ECO:0000259" key="8">
    <source>
        <dbReference type="Pfam" id="PF10502"/>
    </source>
</evidence>
<dbReference type="InterPro" id="IPR019757">
    <property type="entry name" value="Pept_S26A_signal_pept_1_Lys-AS"/>
</dbReference>
<dbReference type="GO" id="GO:0016020">
    <property type="term" value="C:membrane"/>
    <property type="evidence" value="ECO:0007669"/>
    <property type="project" value="UniProtKB-SubCell"/>
</dbReference>
<dbReference type="InterPro" id="IPR036286">
    <property type="entry name" value="LexA/Signal_pep-like_sf"/>
</dbReference>
<keyword evidence="7" id="KW-0645">Protease</keyword>
<keyword evidence="10" id="KW-1185">Reference proteome</keyword>
<organism evidence="9 10">
    <name type="scientific">Sphingorhabdus contaminans</name>
    <dbReference type="NCBI Taxonomy" id="1343899"/>
    <lineage>
        <taxon>Bacteria</taxon>
        <taxon>Pseudomonadati</taxon>
        <taxon>Pseudomonadota</taxon>
        <taxon>Alphaproteobacteria</taxon>
        <taxon>Sphingomonadales</taxon>
        <taxon>Sphingomonadaceae</taxon>
        <taxon>Sphingorhabdus</taxon>
    </lineage>
</organism>
<evidence type="ECO:0000256" key="3">
    <source>
        <dbReference type="ARBA" id="ARBA00013208"/>
    </source>
</evidence>
<comment type="caution">
    <text evidence="9">The sequence shown here is derived from an EMBL/GenBank/DDBJ whole genome shotgun (WGS) entry which is preliminary data.</text>
</comment>
<evidence type="ECO:0000256" key="4">
    <source>
        <dbReference type="ARBA" id="ARBA00019232"/>
    </source>
</evidence>
<dbReference type="EMBL" id="VKKU01000001">
    <property type="protein sequence ID" value="TSB04668.1"/>
    <property type="molecule type" value="Genomic_DNA"/>
</dbReference>
<dbReference type="Pfam" id="PF10502">
    <property type="entry name" value="Peptidase_S26"/>
    <property type="match status" value="1"/>
</dbReference>
<dbReference type="OrthoDB" id="9815782at2"/>
<dbReference type="PANTHER" id="PTHR43390:SF1">
    <property type="entry name" value="CHLOROPLAST PROCESSING PEPTIDASE"/>
    <property type="match status" value="1"/>
</dbReference>
<gene>
    <name evidence="9" type="primary">lepB</name>
    <name evidence="9" type="ORF">FOM92_04430</name>
</gene>
<dbReference type="GO" id="GO:0006465">
    <property type="term" value="P:signal peptide processing"/>
    <property type="evidence" value="ECO:0007669"/>
    <property type="project" value="InterPro"/>
</dbReference>
<comment type="subcellular location">
    <subcellularLocation>
        <location evidence="7">Membrane</location>
        <topology evidence="7">Single-pass type II membrane protein</topology>
    </subcellularLocation>
</comment>
<dbReference type="CDD" id="cd06530">
    <property type="entry name" value="S26_SPase_I"/>
    <property type="match status" value="1"/>
</dbReference>
<dbReference type="InterPro" id="IPR019533">
    <property type="entry name" value="Peptidase_S26"/>
</dbReference>
<keyword evidence="7" id="KW-0472">Membrane</keyword>
<feature type="active site" evidence="6">
    <location>
        <position position="128"/>
    </location>
</feature>